<evidence type="ECO:0000256" key="2">
    <source>
        <dbReference type="ARBA" id="ARBA00008848"/>
    </source>
</evidence>
<dbReference type="GO" id="GO:0007021">
    <property type="term" value="P:tubulin complex assembly"/>
    <property type="evidence" value="ECO:0007669"/>
    <property type="project" value="TreeGrafter"/>
</dbReference>
<dbReference type="Pfam" id="PF07986">
    <property type="entry name" value="TBCC"/>
    <property type="match status" value="1"/>
</dbReference>
<organism evidence="7 8">
    <name type="scientific">Rhodotorula graminis (strain WP1)</name>
    <dbReference type="NCBI Taxonomy" id="578459"/>
    <lineage>
        <taxon>Eukaryota</taxon>
        <taxon>Fungi</taxon>
        <taxon>Dikarya</taxon>
        <taxon>Basidiomycota</taxon>
        <taxon>Pucciniomycotina</taxon>
        <taxon>Microbotryomycetes</taxon>
        <taxon>Sporidiobolales</taxon>
        <taxon>Sporidiobolaceae</taxon>
        <taxon>Rhodotorula</taxon>
    </lineage>
</organism>
<dbReference type="Gene3D" id="2.160.20.70">
    <property type="match status" value="1"/>
</dbReference>
<name>A0A194SBU1_RHOGW</name>
<sequence length="331" mass="35420">MEESPLVFVERWSAQLRALQESQDVASSAATLQDLSKELTTRAADLPPYELRRCERDLKVVQDAIATSKAAAAPKSKFSFKRAAPAPGAPTSSTSRPAVARPLARPAPMPRPTTSPVPSTALTLASRTDAHLTSASLSRTDPSSPASPSSGGALALTALTRCLVDLRDVDPFSALYLTDLRECVVLLPDGGGARGGRGGGSALVQGCEGCVVALAVHQFRMHDSTRCAVLLEAGSNPVIERCKGLRFGPYPHEQQQPPSSTAHDTPVPRPIPPLQVQDFDDPFATPDRPSPNWRALSPAEHDAFSDALVRREERGTAWHEARDRAVRLCET</sequence>
<gene>
    <name evidence="7" type="ORF">RHOBADRAFT_51856</name>
</gene>
<reference evidence="7 8" key="1">
    <citation type="journal article" date="2015" name="Front. Microbiol.">
        <title>Genome sequence of the plant growth promoting endophytic yeast Rhodotorula graminis WP1.</title>
        <authorList>
            <person name="Firrincieli A."/>
            <person name="Otillar R."/>
            <person name="Salamov A."/>
            <person name="Schmutz J."/>
            <person name="Khan Z."/>
            <person name="Redman R.S."/>
            <person name="Fleck N.D."/>
            <person name="Lindquist E."/>
            <person name="Grigoriev I.V."/>
            <person name="Doty S.L."/>
        </authorList>
    </citation>
    <scope>NUCLEOTIDE SEQUENCE [LARGE SCALE GENOMIC DNA]</scope>
    <source>
        <strain evidence="7 8">WP1</strain>
    </source>
</reference>
<dbReference type="GO" id="GO:0007023">
    <property type="term" value="P:post-chaperonin tubulin folding pathway"/>
    <property type="evidence" value="ECO:0007669"/>
    <property type="project" value="InterPro"/>
</dbReference>
<dbReference type="InterPro" id="IPR027684">
    <property type="entry name" value="TBCC"/>
</dbReference>
<dbReference type="SMART" id="SM00673">
    <property type="entry name" value="CARP"/>
    <property type="match status" value="1"/>
</dbReference>
<keyword evidence="4" id="KW-0143">Chaperone</keyword>
<evidence type="ECO:0000313" key="8">
    <source>
        <dbReference type="Proteomes" id="UP000053890"/>
    </source>
</evidence>
<feature type="region of interest" description="Disordered" evidence="5">
    <location>
        <begin position="131"/>
        <end position="151"/>
    </location>
</feature>
<dbReference type="Gene3D" id="1.20.58.1250">
    <property type="entry name" value="Tubulin Binding Cofactor C, N-terminal domain"/>
    <property type="match status" value="1"/>
</dbReference>
<dbReference type="STRING" id="578459.A0A194SBU1"/>
<evidence type="ECO:0000256" key="3">
    <source>
        <dbReference type="ARBA" id="ARBA00022490"/>
    </source>
</evidence>
<dbReference type="PROSITE" id="PS51329">
    <property type="entry name" value="C_CAP_COFACTOR_C"/>
    <property type="match status" value="1"/>
</dbReference>
<dbReference type="InterPro" id="IPR012945">
    <property type="entry name" value="Tubulin-bd_cofactor_C_dom"/>
</dbReference>
<feature type="compositionally biased region" description="Low complexity" evidence="5">
    <location>
        <begin position="142"/>
        <end position="151"/>
    </location>
</feature>
<evidence type="ECO:0000256" key="4">
    <source>
        <dbReference type="ARBA" id="ARBA00023186"/>
    </source>
</evidence>
<keyword evidence="8" id="KW-1185">Reference proteome</keyword>
<dbReference type="AlphaFoldDB" id="A0A194SBU1"/>
<evidence type="ECO:0000313" key="7">
    <source>
        <dbReference type="EMBL" id="KPV76871.1"/>
    </source>
</evidence>
<feature type="region of interest" description="Disordered" evidence="5">
    <location>
        <begin position="247"/>
        <end position="298"/>
    </location>
</feature>
<accession>A0A194SBU1</accession>
<dbReference type="OrthoDB" id="194775at2759"/>
<dbReference type="RefSeq" id="XP_018272920.1">
    <property type="nucleotide sequence ID" value="XM_018416050.1"/>
</dbReference>
<feature type="compositionally biased region" description="Polar residues" evidence="5">
    <location>
        <begin position="253"/>
        <end position="263"/>
    </location>
</feature>
<protein>
    <recommendedName>
        <fullName evidence="6">C-CAP/cofactor C-like domain-containing protein</fullName>
    </recommendedName>
</protein>
<dbReference type="EMBL" id="KQ474075">
    <property type="protein sequence ID" value="KPV76871.1"/>
    <property type="molecule type" value="Genomic_DNA"/>
</dbReference>
<feature type="domain" description="C-CAP/cofactor C-like" evidence="6">
    <location>
        <begin position="145"/>
        <end position="318"/>
    </location>
</feature>
<dbReference type="InterPro" id="IPR006599">
    <property type="entry name" value="CARP_motif"/>
</dbReference>
<feature type="compositionally biased region" description="Low complexity" evidence="5">
    <location>
        <begin position="81"/>
        <end position="104"/>
    </location>
</feature>
<feature type="compositionally biased region" description="Pro residues" evidence="5">
    <location>
        <begin position="105"/>
        <end position="115"/>
    </location>
</feature>
<evidence type="ECO:0000256" key="5">
    <source>
        <dbReference type="SAM" id="MobiDB-lite"/>
    </source>
</evidence>
<comment type="similarity">
    <text evidence="2">Belongs to the TBCC family.</text>
</comment>
<feature type="compositionally biased region" description="Polar residues" evidence="5">
    <location>
        <begin position="131"/>
        <end position="141"/>
    </location>
</feature>
<dbReference type="OMA" id="AWHEARD"/>
<dbReference type="InterPro" id="IPR017901">
    <property type="entry name" value="C-CAP_CF_C-like"/>
</dbReference>
<keyword evidence="3" id="KW-0963">Cytoplasm</keyword>
<dbReference type="Proteomes" id="UP000053890">
    <property type="component" value="Unassembled WGS sequence"/>
</dbReference>
<comment type="subcellular location">
    <subcellularLocation>
        <location evidence="1">Cytoplasm</location>
    </subcellularLocation>
</comment>
<dbReference type="GO" id="GO:0005737">
    <property type="term" value="C:cytoplasm"/>
    <property type="evidence" value="ECO:0007669"/>
    <property type="project" value="UniProtKB-SubCell"/>
</dbReference>
<dbReference type="InterPro" id="IPR016098">
    <property type="entry name" value="CAP/MinC_C"/>
</dbReference>
<feature type="region of interest" description="Disordered" evidence="5">
    <location>
        <begin position="81"/>
        <end position="119"/>
    </location>
</feature>
<evidence type="ECO:0000259" key="6">
    <source>
        <dbReference type="PROSITE" id="PS51329"/>
    </source>
</evidence>
<dbReference type="InterPro" id="IPR038397">
    <property type="entry name" value="TBCC_N_sf"/>
</dbReference>
<evidence type="ECO:0000256" key="1">
    <source>
        <dbReference type="ARBA" id="ARBA00004496"/>
    </source>
</evidence>
<dbReference type="PANTHER" id="PTHR15139">
    <property type="entry name" value="TUBULIN FOLDING COFACTOR C"/>
    <property type="match status" value="1"/>
</dbReference>
<dbReference type="PANTHER" id="PTHR15139:SF0">
    <property type="entry name" value="TUBULIN-SPECIFIC CHAPERONE C"/>
    <property type="match status" value="1"/>
</dbReference>
<dbReference type="GeneID" id="28976498"/>
<proteinExistence type="inferred from homology"/>